<name>A0A2G4YMP3_9PROT</name>
<proteinExistence type="inferred from homology"/>
<comment type="similarity">
    <text evidence="1">Belongs to the GMC oxidoreductase family.</text>
</comment>
<gene>
    <name evidence="8" type="ORF">CRD36_16570</name>
</gene>
<dbReference type="PANTHER" id="PTHR46056:SF12">
    <property type="entry name" value="LONG-CHAIN-ALCOHOL OXIDASE"/>
    <property type="match status" value="1"/>
</dbReference>
<dbReference type="Gene3D" id="3.50.50.60">
    <property type="entry name" value="FAD/NAD(P)-binding domain"/>
    <property type="match status" value="2"/>
</dbReference>
<sequence length="527" mass="56511">MTAPVTHHPEYDVVIVGSGAAGSLLAAQLAESGKKTLILEAGPERQLADLVSSGLDGRKLKWGGAPVEESGTKPVGNNFNSGYGAGGSALHHYAVWPRLHAEDFTMKSRHDRGLDWPISYDDLMPWYDRIQDGFGISGDASAEVWRPKGKPYPMDPVPTLSHGEIIARGFEKLGRKTAPLPLAINTEEYKGRDACIWDGWCDAGCPIGALANPLVTSLKDALSLGAEIRYHATVSKVLTNATGDKTTGVIYIDQNGQQIHQPAKLVILAAFAIQTPRLMLLSANDKHPNGIANRNGLVGNYLMSHTAGLIYGLFDEDTQCYFGATGGQLLNQDHYDHKDKRDQGFGSYQWMIAQATKPNDLLGFAGSNPALFGDALTRFMKEATLGFATMTACVEDLPVRENQVRLSKATDAFGLPLAQAHHDAHPDSHALWQDSLKDGKAVFAAAGARDIWTGPPGAMHIMGGTIMGKDAASSVTDSFGKTHEIDNLFIAGPGLFPTSGGVNPTYTVHALALRTADHIRKGWAGLI</sequence>
<dbReference type="Proteomes" id="UP000229730">
    <property type="component" value="Unassembled WGS sequence"/>
</dbReference>
<dbReference type="RefSeq" id="WP_099475083.1">
    <property type="nucleotide sequence ID" value="NZ_CP041025.1"/>
</dbReference>
<dbReference type="InterPro" id="IPR003953">
    <property type="entry name" value="FAD-dep_OxRdtase_2_FAD-bd"/>
</dbReference>
<dbReference type="InterPro" id="IPR036188">
    <property type="entry name" value="FAD/NAD-bd_sf"/>
</dbReference>
<keyword evidence="3" id="KW-0274">FAD</keyword>
<dbReference type="GO" id="GO:0050660">
    <property type="term" value="F:flavin adenine dinucleotide binding"/>
    <property type="evidence" value="ECO:0007669"/>
    <property type="project" value="InterPro"/>
</dbReference>
<evidence type="ECO:0000256" key="3">
    <source>
        <dbReference type="ARBA" id="ARBA00022827"/>
    </source>
</evidence>
<keyword evidence="4" id="KW-0560">Oxidoreductase</keyword>
<dbReference type="PANTHER" id="PTHR46056">
    <property type="entry name" value="LONG-CHAIN-ALCOHOL OXIDASE"/>
    <property type="match status" value="1"/>
</dbReference>
<dbReference type="Pfam" id="PF05199">
    <property type="entry name" value="GMC_oxred_C"/>
    <property type="match status" value="1"/>
</dbReference>
<keyword evidence="9" id="KW-1185">Reference proteome</keyword>
<protein>
    <submittedName>
        <fullName evidence="8">Oxidoreductase</fullName>
    </submittedName>
</protein>
<accession>A0A2G4YMP3</accession>
<evidence type="ECO:0000256" key="2">
    <source>
        <dbReference type="ARBA" id="ARBA00022630"/>
    </source>
</evidence>
<organism evidence="8 9">
    <name type="scientific">Paremcibacter congregatus</name>
    <dbReference type="NCBI Taxonomy" id="2043170"/>
    <lineage>
        <taxon>Bacteria</taxon>
        <taxon>Pseudomonadati</taxon>
        <taxon>Pseudomonadota</taxon>
        <taxon>Alphaproteobacteria</taxon>
        <taxon>Emcibacterales</taxon>
        <taxon>Emcibacteraceae</taxon>
        <taxon>Paremcibacter</taxon>
    </lineage>
</organism>
<keyword evidence="2" id="KW-0285">Flavoprotein</keyword>
<dbReference type="EMBL" id="PDEM01000032">
    <property type="protein sequence ID" value="PHZ83578.1"/>
    <property type="molecule type" value="Genomic_DNA"/>
</dbReference>
<evidence type="ECO:0000313" key="9">
    <source>
        <dbReference type="Proteomes" id="UP000229730"/>
    </source>
</evidence>
<dbReference type="AlphaFoldDB" id="A0A2G4YMP3"/>
<dbReference type="Pfam" id="PF00732">
    <property type="entry name" value="GMC_oxred_N"/>
    <property type="match status" value="1"/>
</dbReference>
<evidence type="ECO:0000259" key="7">
    <source>
        <dbReference type="Pfam" id="PF05199"/>
    </source>
</evidence>
<feature type="domain" description="Glucose-methanol-choline oxidoreductase N-terminal" evidence="5">
    <location>
        <begin position="81"/>
        <end position="306"/>
    </location>
</feature>
<dbReference type="SUPFAM" id="SSF51905">
    <property type="entry name" value="FAD/NAD(P)-binding domain"/>
    <property type="match status" value="1"/>
</dbReference>
<dbReference type="InterPro" id="IPR000172">
    <property type="entry name" value="GMC_OxRdtase_N"/>
</dbReference>
<feature type="domain" description="FAD-dependent oxidoreductase 2 FAD-binding" evidence="6">
    <location>
        <begin position="12"/>
        <end position="54"/>
    </location>
</feature>
<reference evidence="8 9" key="1">
    <citation type="submission" date="2017-10" db="EMBL/GenBank/DDBJ databases">
        <title>Frigbacter circumglobatus gen. nov. sp. nov., isolated from sediment cultured in situ.</title>
        <authorList>
            <person name="Zhao Z."/>
        </authorList>
    </citation>
    <scope>NUCLEOTIDE SEQUENCE [LARGE SCALE GENOMIC DNA]</scope>
    <source>
        <strain evidence="8 9">ZYL</strain>
    </source>
</reference>
<dbReference type="SUPFAM" id="SSF54373">
    <property type="entry name" value="FAD-linked reductases, C-terminal domain"/>
    <property type="match status" value="1"/>
</dbReference>
<dbReference type="PRINTS" id="PR00411">
    <property type="entry name" value="PNDRDTASEI"/>
</dbReference>
<evidence type="ECO:0000259" key="6">
    <source>
        <dbReference type="Pfam" id="PF00890"/>
    </source>
</evidence>
<evidence type="ECO:0000256" key="4">
    <source>
        <dbReference type="ARBA" id="ARBA00023002"/>
    </source>
</evidence>
<comment type="caution">
    <text evidence="8">The sequence shown here is derived from an EMBL/GenBank/DDBJ whole genome shotgun (WGS) entry which is preliminary data.</text>
</comment>
<dbReference type="InParanoid" id="A0A2G4YMP3"/>
<dbReference type="OrthoDB" id="9798604at2"/>
<evidence type="ECO:0000313" key="8">
    <source>
        <dbReference type="EMBL" id="PHZ83578.1"/>
    </source>
</evidence>
<evidence type="ECO:0000256" key="1">
    <source>
        <dbReference type="ARBA" id="ARBA00010790"/>
    </source>
</evidence>
<dbReference type="InterPro" id="IPR007867">
    <property type="entry name" value="GMC_OxRtase_C"/>
</dbReference>
<dbReference type="GO" id="GO:0016614">
    <property type="term" value="F:oxidoreductase activity, acting on CH-OH group of donors"/>
    <property type="evidence" value="ECO:0007669"/>
    <property type="project" value="InterPro"/>
</dbReference>
<evidence type="ECO:0000259" key="5">
    <source>
        <dbReference type="Pfam" id="PF00732"/>
    </source>
</evidence>
<dbReference type="Pfam" id="PF00890">
    <property type="entry name" value="FAD_binding_2"/>
    <property type="match status" value="1"/>
</dbReference>
<feature type="domain" description="Glucose-methanol-choline oxidoreductase C-terminal" evidence="7">
    <location>
        <begin position="398"/>
        <end position="512"/>
    </location>
</feature>